<dbReference type="AlphaFoldDB" id="A0A4Q2CZT9"/>
<accession>A0A4Q2CZT9</accession>
<dbReference type="InterPro" id="IPR036291">
    <property type="entry name" value="NAD(P)-bd_dom_sf"/>
</dbReference>
<evidence type="ECO:0000313" key="1">
    <source>
        <dbReference type="EMBL" id="RXW12029.1"/>
    </source>
</evidence>
<dbReference type="OrthoDB" id="63935at2759"/>
<comment type="caution">
    <text evidence="1">The sequence shown here is derived from an EMBL/GenBank/DDBJ whole genome shotgun (WGS) entry which is preliminary data.</text>
</comment>
<dbReference type="Proteomes" id="UP000290288">
    <property type="component" value="Unassembled WGS sequence"/>
</dbReference>
<sequence>MSSPLNVLVVGGSRNIGYYASIRLLNQGSSVTFLMRSPSAFDNDATIQEHVKSGKARLVKGDAMNIEDVKVAWSEAGRDKPVDLLLSTVGFSGTPSFHPLKGFIISPADLVTKSLLNFLCTIPKEAPNPKVIVVTTAGSTKTSRKQTPLLLAPMYYYLLGPPLQDKLGAERVLAHCAGWDWNPADGEPTEDIIGKDWTKREGLPAPGSLKDVVVLRGAIYDGWRVSS</sequence>
<reference evidence="1 2" key="1">
    <citation type="submission" date="2019-01" db="EMBL/GenBank/DDBJ databases">
        <title>Draft genome sequence of Psathyrella aberdarensis IHI B618.</title>
        <authorList>
            <person name="Buettner E."/>
            <person name="Kellner H."/>
        </authorList>
    </citation>
    <scope>NUCLEOTIDE SEQUENCE [LARGE SCALE GENOMIC DNA]</scope>
    <source>
        <strain evidence="1 2">IHI B618</strain>
    </source>
</reference>
<evidence type="ECO:0000313" key="2">
    <source>
        <dbReference type="Proteomes" id="UP000290288"/>
    </source>
</evidence>
<dbReference type="InterPro" id="IPR002347">
    <property type="entry name" value="SDR_fam"/>
</dbReference>
<organism evidence="1 2">
    <name type="scientific">Candolleomyces aberdarensis</name>
    <dbReference type="NCBI Taxonomy" id="2316362"/>
    <lineage>
        <taxon>Eukaryota</taxon>
        <taxon>Fungi</taxon>
        <taxon>Dikarya</taxon>
        <taxon>Basidiomycota</taxon>
        <taxon>Agaricomycotina</taxon>
        <taxon>Agaricomycetes</taxon>
        <taxon>Agaricomycetidae</taxon>
        <taxon>Agaricales</taxon>
        <taxon>Agaricineae</taxon>
        <taxon>Psathyrellaceae</taxon>
        <taxon>Candolleomyces</taxon>
    </lineage>
</organism>
<proteinExistence type="predicted"/>
<keyword evidence="2" id="KW-1185">Reference proteome</keyword>
<name>A0A4Q2CZT9_9AGAR</name>
<protein>
    <submittedName>
        <fullName evidence="1">Uncharacterized protein</fullName>
    </submittedName>
</protein>
<dbReference type="SUPFAM" id="SSF51735">
    <property type="entry name" value="NAD(P)-binding Rossmann-fold domains"/>
    <property type="match status" value="1"/>
</dbReference>
<dbReference type="EMBL" id="SDEE01001457">
    <property type="protein sequence ID" value="RXW12029.1"/>
    <property type="molecule type" value="Genomic_DNA"/>
</dbReference>
<gene>
    <name evidence="1" type="ORF">EST38_g13826</name>
</gene>
<dbReference type="Pfam" id="PF00106">
    <property type="entry name" value="adh_short"/>
    <property type="match status" value="1"/>
</dbReference>
<dbReference type="Gene3D" id="3.40.50.720">
    <property type="entry name" value="NAD(P)-binding Rossmann-like Domain"/>
    <property type="match status" value="1"/>
</dbReference>